<dbReference type="KEGG" id="ngv:CDO52_23100"/>
<sequence>MYIPTVWPNVLLGAVLIVVGGAFVVRRGRWRSREATSRTNRTFLEWLPVAMGLMVVLAEAPRLLGAPTAAVTVTDTVAHACGLVGIVLLARGTALLIIRGVRAITRGTPSPRPH</sequence>
<proteinExistence type="predicted"/>
<dbReference type="Proteomes" id="UP000215005">
    <property type="component" value="Chromosome"/>
</dbReference>
<reference evidence="2 3" key="1">
    <citation type="submission" date="2017-08" db="EMBL/GenBank/DDBJ databases">
        <title>The complete genome sequence of Nocardiopsis gilva YIM 90087.</title>
        <authorList>
            <person name="Yin M."/>
            <person name="Tang S."/>
        </authorList>
    </citation>
    <scope>NUCLEOTIDE SEQUENCE [LARGE SCALE GENOMIC DNA]</scope>
    <source>
        <strain evidence="2 3">YIM 90087</strain>
    </source>
</reference>
<organism evidence="2 3">
    <name type="scientific">Nocardiopsis gilva YIM 90087</name>
    <dbReference type="NCBI Taxonomy" id="1235441"/>
    <lineage>
        <taxon>Bacteria</taxon>
        <taxon>Bacillati</taxon>
        <taxon>Actinomycetota</taxon>
        <taxon>Actinomycetes</taxon>
        <taxon>Streptosporangiales</taxon>
        <taxon>Nocardiopsidaceae</taxon>
        <taxon>Nocardiopsis</taxon>
    </lineage>
</organism>
<evidence type="ECO:0000313" key="3">
    <source>
        <dbReference type="Proteomes" id="UP000215005"/>
    </source>
</evidence>
<evidence type="ECO:0000256" key="1">
    <source>
        <dbReference type="SAM" id="Phobius"/>
    </source>
</evidence>
<feature type="transmembrane region" description="Helical" evidence="1">
    <location>
        <begin position="6"/>
        <end position="25"/>
    </location>
</feature>
<dbReference type="RefSeq" id="WP_017620910.1">
    <property type="nucleotide sequence ID" value="NZ_CP022753.1"/>
</dbReference>
<keyword evidence="1" id="KW-0472">Membrane</keyword>
<accession>A0A223SB20</accession>
<keyword evidence="3" id="KW-1185">Reference proteome</keyword>
<dbReference type="EMBL" id="CP022753">
    <property type="protein sequence ID" value="ASU85292.1"/>
    <property type="molecule type" value="Genomic_DNA"/>
</dbReference>
<gene>
    <name evidence="2" type="ORF">CDO52_23100</name>
</gene>
<feature type="transmembrane region" description="Helical" evidence="1">
    <location>
        <begin position="76"/>
        <end position="98"/>
    </location>
</feature>
<feature type="transmembrane region" description="Helical" evidence="1">
    <location>
        <begin position="46"/>
        <end position="64"/>
    </location>
</feature>
<protein>
    <submittedName>
        <fullName evidence="2">Uncharacterized protein</fullName>
    </submittedName>
</protein>
<keyword evidence="1" id="KW-1133">Transmembrane helix</keyword>
<name>A0A223SB20_9ACTN</name>
<evidence type="ECO:0000313" key="2">
    <source>
        <dbReference type="EMBL" id="ASU85292.1"/>
    </source>
</evidence>
<keyword evidence="1" id="KW-0812">Transmembrane</keyword>
<dbReference type="AlphaFoldDB" id="A0A223SB20"/>